<dbReference type="RefSeq" id="WP_023555132.1">
    <property type="nucleotide sequence ID" value="NZ_KI629787.1"/>
</dbReference>
<dbReference type="PATRIC" id="fig|1408254.3.peg.1082"/>
<dbReference type="InterPro" id="IPR029063">
    <property type="entry name" value="SAM-dependent_MTases_sf"/>
</dbReference>
<dbReference type="eggNOG" id="COG0827">
    <property type="taxonomic scope" value="Bacteria"/>
</dbReference>
<evidence type="ECO:0000259" key="1">
    <source>
        <dbReference type="Pfam" id="PF19587"/>
    </source>
</evidence>
<evidence type="ECO:0000313" key="3">
    <source>
        <dbReference type="Proteomes" id="UP000017973"/>
    </source>
</evidence>
<dbReference type="Pfam" id="PF19587">
    <property type="entry name" value="DUF6094"/>
    <property type="match status" value="1"/>
</dbReference>
<dbReference type="CDD" id="cd02440">
    <property type="entry name" value="AdoMet_MTases"/>
    <property type="match status" value="1"/>
</dbReference>
<name>V6MCX8_9BACL</name>
<accession>V6MCX8</accession>
<dbReference type="Gene3D" id="3.40.50.150">
    <property type="entry name" value="Vaccinia Virus protein VP39"/>
    <property type="match status" value="1"/>
</dbReference>
<keyword evidence="3" id="KW-1185">Reference proteome</keyword>
<dbReference type="EMBL" id="AYJU01000002">
    <property type="protein sequence ID" value="EST55760.1"/>
    <property type="molecule type" value="Genomic_DNA"/>
</dbReference>
<sequence length="350" mass="39510">MRRGRQKWLVLRLKAKGDITPTPEKEIRLVASRLRVQGSGNLHLLDPCCGKGEALRAIAEVLHHDHSKIQTYGVELEKERAANAGNVLDQVIQDGYENIRTEDKFSLLWLNPPYDNGFTERVETTFLRRLTNKSTNVLLKGGLLLFCIPQYVLDDAALLLASRFSNIKVYRFTDENYPAFKQVVVFATHERPDPDERKQTALHLREIAMQSHESLPSLEEADGVTFHLQPIDDEIRLFRAGKLHEEELAKDLHSSPVFQTISEWFSPANSRNAELKNPVLPLKPTHYALAIAAGAVGGNMGNHLLVGVTKQIQEHSDTFNDDGNKTGEVTIKHHKSIVRVFTKEGIFDLE</sequence>
<reference evidence="2 3" key="1">
    <citation type="journal article" date="2014" name="Genome Announc.">
        <title>Draft Genome Sequence of Brevibacillus panacihumi Strain W25, a Halotolerant Hydrocarbon-Degrading Bacterium.</title>
        <authorList>
            <person name="Wang X."/>
            <person name="Jin D."/>
            <person name="Zhou L."/>
            <person name="Wu L."/>
            <person name="An W."/>
            <person name="Chen Y."/>
            <person name="Zhao L."/>
        </authorList>
    </citation>
    <scope>NUCLEOTIDE SEQUENCE [LARGE SCALE GENOMIC DNA]</scope>
    <source>
        <strain evidence="2 3">W25</strain>
    </source>
</reference>
<dbReference type="STRING" id="1408254.T458_05380"/>
<protein>
    <recommendedName>
        <fullName evidence="1">DUF6094 domain-containing protein</fullName>
    </recommendedName>
</protein>
<evidence type="ECO:0000313" key="2">
    <source>
        <dbReference type="EMBL" id="EST55760.1"/>
    </source>
</evidence>
<dbReference type="HOGENOM" id="CLU_041519_0_0_9"/>
<organism evidence="2 3">
    <name type="scientific">Brevibacillus panacihumi W25</name>
    <dbReference type="NCBI Taxonomy" id="1408254"/>
    <lineage>
        <taxon>Bacteria</taxon>
        <taxon>Bacillati</taxon>
        <taxon>Bacillota</taxon>
        <taxon>Bacilli</taxon>
        <taxon>Bacillales</taxon>
        <taxon>Paenibacillaceae</taxon>
        <taxon>Brevibacillus</taxon>
    </lineage>
</organism>
<dbReference type="AlphaFoldDB" id="V6MCX8"/>
<dbReference type="SUPFAM" id="SSF53335">
    <property type="entry name" value="S-adenosyl-L-methionine-dependent methyltransferases"/>
    <property type="match status" value="1"/>
</dbReference>
<comment type="caution">
    <text evidence="2">The sequence shown here is derived from an EMBL/GenBank/DDBJ whole genome shotgun (WGS) entry which is preliminary data.</text>
</comment>
<feature type="domain" description="DUF6094" evidence="1">
    <location>
        <begin position="21"/>
        <end position="219"/>
    </location>
</feature>
<gene>
    <name evidence="2" type="ORF">T458_05380</name>
</gene>
<dbReference type="InterPro" id="IPR046076">
    <property type="entry name" value="DUF6094"/>
</dbReference>
<dbReference type="OrthoDB" id="1843260at2"/>
<dbReference type="Proteomes" id="UP000017973">
    <property type="component" value="Unassembled WGS sequence"/>
</dbReference>
<proteinExistence type="predicted"/>